<feature type="compositionally biased region" description="Basic and acidic residues" evidence="14">
    <location>
        <begin position="163"/>
        <end position="174"/>
    </location>
</feature>
<dbReference type="CDD" id="cd21036">
    <property type="entry name" value="WH_MUS81"/>
    <property type="match status" value="1"/>
</dbReference>
<keyword evidence="8 13" id="KW-0378">Hydrolase</keyword>
<dbReference type="Gene3D" id="3.40.50.10130">
    <property type="match status" value="1"/>
</dbReference>
<reference evidence="17" key="1">
    <citation type="submission" date="2025-08" db="UniProtKB">
        <authorList>
            <consortium name="RefSeq"/>
        </authorList>
    </citation>
    <scope>IDENTIFICATION</scope>
</reference>
<dbReference type="SUPFAM" id="SSF52980">
    <property type="entry name" value="Restriction endonuclease-like"/>
    <property type="match status" value="1"/>
</dbReference>
<evidence type="ECO:0000313" key="17">
    <source>
        <dbReference type="RefSeq" id="XP_035826366.1"/>
    </source>
</evidence>
<keyword evidence="10 13" id="KW-0233">DNA recombination</keyword>
<dbReference type="Gene3D" id="1.10.10.10">
    <property type="entry name" value="Winged helix-like DNA-binding domain superfamily/Winged helix DNA-binding domain"/>
    <property type="match status" value="1"/>
</dbReference>
<dbReference type="Pfam" id="PF14716">
    <property type="entry name" value="HHH_8"/>
    <property type="match status" value="1"/>
</dbReference>
<dbReference type="InterPro" id="IPR027421">
    <property type="entry name" value="DNA_pol_lamdba_lyase_dom_sf"/>
</dbReference>
<dbReference type="Gene3D" id="1.10.150.670">
    <property type="entry name" value="Crossover junction endonuclease EME1, DNA-binding domain"/>
    <property type="match status" value="1"/>
</dbReference>
<evidence type="ECO:0000256" key="1">
    <source>
        <dbReference type="ARBA" id="ARBA00001946"/>
    </source>
</evidence>
<evidence type="ECO:0000313" key="16">
    <source>
        <dbReference type="Proteomes" id="UP000694888"/>
    </source>
</evidence>
<protein>
    <recommendedName>
        <fullName evidence="13">Crossover junction endonuclease MUS81</fullName>
        <ecNumber evidence="13">3.1.22.-</ecNumber>
    </recommendedName>
</protein>
<comment type="subcellular location">
    <subcellularLocation>
        <location evidence="2 13">Nucleus</location>
    </subcellularLocation>
</comment>
<feature type="region of interest" description="Disordered" evidence="14">
    <location>
        <begin position="497"/>
        <end position="529"/>
    </location>
</feature>
<evidence type="ECO:0000256" key="9">
    <source>
        <dbReference type="ARBA" id="ARBA00022842"/>
    </source>
</evidence>
<dbReference type="Pfam" id="PF21292">
    <property type="entry name" value="EME1-MUS81_C"/>
    <property type="match status" value="1"/>
</dbReference>
<dbReference type="Gene3D" id="1.10.150.110">
    <property type="entry name" value="DNA polymerase beta, N-terminal domain-like"/>
    <property type="match status" value="1"/>
</dbReference>
<keyword evidence="11 13" id="KW-0234">DNA repair</keyword>
<dbReference type="SMART" id="SM00891">
    <property type="entry name" value="ERCC4"/>
    <property type="match status" value="1"/>
</dbReference>
<gene>
    <name evidence="17" type="primary">LOC101859648</name>
</gene>
<feature type="region of interest" description="Disordered" evidence="14">
    <location>
        <begin position="554"/>
        <end position="611"/>
    </location>
</feature>
<evidence type="ECO:0000256" key="3">
    <source>
        <dbReference type="ARBA" id="ARBA00010015"/>
    </source>
</evidence>
<dbReference type="PANTHER" id="PTHR13451:SF0">
    <property type="entry name" value="CROSSOVER JUNCTION ENDONUCLEASE MUS81"/>
    <property type="match status" value="1"/>
</dbReference>
<dbReference type="InterPro" id="IPR010996">
    <property type="entry name" value="HHH_MUS81"/>
</dbReference>
<evidence type="ECO:0000256" key="11">
    <source>
        <dbReference type="ARBA" id="ARBA00023204"/>
    </source>
</evidence>
<dbReference type="SUPFAM" id="SSF47802">
    <property type="entry name" value="DNA polymerase beta, N-terminal domain-like"/>
    <property type="match status" value="1"/>
</dbReference>
<feature type="region of interest" description="Disordered" evidence="14">
    <location>
        <begin position="130"/>
        <end position="202"/>
    </location>
</feature>
<dbReference type="InterPro" id="IPR047416">
    <property type="entry name" value="XPF_nuclease_Mus81"/>
</dbReference>
<dbReference type="InterPro" id="IPR042530">
    <property type="entry name" value="EME1/EME2_C"/>
</dbReference>
<comment type="similarity">
    <text evidence="3 13">Belongs to the XPF family.</text>
</comment>
<dbReference type="InterPro" id="IPR006166">
    <property type="entry name" value="ERCC4_domain"/>
</dbReference>
<evidence type="ECO:0000256" key="2">
    <source>
        <dbReference type="ARBA" id="ARBA00004123"/>
    </source>
</evidence>
<comment type="subunit">
    <text evidence="13">Interacts with EME1.</text>
</comment>
<feature type="region of interest" description="Disordered" evidence="14">
    <location>
        <begin position="449"/>
        <end position="469"/>
    </location>
</feature>
<keyword evidence="4 13" id="KW-0540">Nuclease</keyword>
<dbReference type="InterPro" id="IPR036388">
    <property type="entry name" value="WH-like_DNA-bd_sf"/>
</dbReference>
<evidence type="ECO:0000256" key="14">
    <source>
        <dbReference type="SAM" id="MobiDB-lite"/>
    </source>
</evidence>
<dbReference type="InterPro" id="IPR047417">
    <property type="entry name" value="WHD_MUS81"/>
</dbReference>
<sequence>MSHSSTDTSSLKGKRKKKLPKNANPLFTQWLTEWRDQAVEKGWKSSHTYSKALKTLRLFPLPLESGKDCRLLQNFGDKICKMLDEKLTEHKLKQADEENMPQPDQDRCSSHNAVPRTVTGKSVCDPIPGTSSTFTRLTDQMPQNTAAASSTALSHGASVHSEPAVDRTRIHDISDSSNAESDTEAVPCPPPSKKRQVSGTRSRDYVPVYRSGPYALLITLFKYMQDLDFKGYLGKTELCGAAQPLCDKSFLMPDPGSRYTAWSSMGTLIKKGLINKCSSPARYSLSDTGYELAERLSLAETVRRASAENCHESSASSSVVDVNSSKACEVSPFDRCTVADQALRPEPSNSLGQSYSTKLTTESAREFSVSSTSANYHEKVSLSTQDERVSGVDVVVLSDDDEADFCGGSSRDEEVLKDWPPVREIHCVSPSPSPPPVCFSPGLDVSLELQPASPIGDHHHEAQTSPGNIVIPYSKAPSHNSEAVSLQAEENVFEISDDDGEADNDRGGKQQCPSTHSQSDSDSDELPDLDIPLSKRLLLKGKVQSQLLLSTQTTATGTATSVSSTSGPTPAASRRNKPPSSVSDSTQVHAPSQTSQRSTSSAHISELEKRQDAVRVDPCVKDNEFSDIQTLSSYAHKYQSTRGPVCDKDIEILDSDGYNKCSSQAQFGVSGSVDRSKGLPSSVCGLEVSSSKIGAAVTVLSPQQLSPQFSLSPGSFDVVLCIDNREFYGSKSNSKTLLPELMKAGIQCDLRLLHVGDLLWVARERTPPGSAGLNGGKGRELVLNYIVERKRMDDLVSSLSDGRMKEQKFRLKQSGLKDLIILIEEHGSIQNFSISEERIRQSIANSQIIDGFKVKRCGGPKDAVIYLTAMTRSLQQHFTNKTLHAVSVDQLKQLPARQSPQNSDHYMLPFDSFNEASVKQKDLAVRELFAKQLVQVPGVSAERARAITNFYPTLSSLLQAYNGCSTEKAKESLLSTIKCGKNDRNLGIAVSRLISLLYTQSGSLS</sequence>
<keyword evidence="5 13" id="KW-0479">Metal-binding</keyword>
<feature type="domain" description="ERCC4" evidence="15">
    <location>
        <begin position="719"/>
        <end position="827"/>
    </location>
</feature>
<feature type="region of interest" description="Disordered" evidence="14">
    <location>
        <begin position="1"/>
        <end position="23"/>
    </location>
</feature>
<feature type="compositionally biased region" description="Polar residues" evidence="14">
    <location>
        <begin position="578"/>
        <end position="603"/>
    </location>
</feature>
<feature type="compositionally biased region" description="Polar residues" evidence="14">
    <location>
        <begin position="1"/>
        <end position="11"/>
    </location>
</feature>
<feature type="compositionally biased region" description="Polar residues" evidence="14">
    <location>
        <begin position="130"/>
        <end position="153"/>
    </location>
</feature>
<keyword evidence="9 13" id="KW-0460">Magnesium</keyword>
<evidence type="ECO:0000256" key="6">
    <source>
        <dbReference type="ARBA" id="ARBA00022759"/>
    </source>
</evidence>
<keyword evidence="7 13" id="KW-0227">DNA damage</keyword>
<evidence type="ECO:0000256" key="13">
    <source>
        <dbReference type="RuleBase" id="RU369042"/>
    </source>
</evidence>
<comment type="function">
    <text evidence="13">Interacts with EME1 to form a DNA structure-specific endonuclease with substrate preference for branched DNA structures with a 5'-end at the branch nick. Typical substrates include 3'-flap structures, D-loops, replication forks and nicked Holliday junctions. May be required in mitosis for the processing of stalled or collapsed replication fork intermediates. May be required in meiosis for the repair of meiosis-specific double strand breaks subsequent to single-end invasion (SEI).</text>
</comment>
<dbReference type="PANTHER" id="PTHR13451">
    <property type="entry name" value="CLASS II CROSSOVER JUNCTION ENDONUCLEASE MUS81"/>
    <property type="match status" value="1"/>
</dbReference>
<evidence type="ECO:0000256" key="12">
    <source>
        <dbReference type="ARBA" id="ARBA00023242"/>
    </source>
</evidence>
<dbReference type="CDD" id="cd20074">
    <property type="entry name" value="XPF_nuclease_Mus81"/>
    <property type="match status" value="1"/>
</dbReference>
<evidence type="ECO:0000256" key="7">
    <source>
        <dbReference type="ARBA" id="ARBA00022763"/>
    </source>
</evidence>
<evidence type="ECO:0000256" key="5">
    <source>
        <dbReference type="ARBA" id="ARBA00022723"/>
    </source>
</evidence>
<evidence type="ECO:0000259" key="15">
    <source>
        <dbReference type="SMART" id="SM00891"/>
    </source>
</evidence>
<evidence type="ECO:0000256" key="8">
    <source>
        <dbReference type="ARBA" id="ARBA00022801"/>
    </source>
</evidence>
<dbReference type="Pfam" id="PF02732">
    <property type="entry name" value="ERCC4"/>
    <property type="match status" value="1"/>
</dbReference>
<dbReference type="Proteomes" id="UP000694888">
    <property type="component" value="Unplaced"/>
</dbReference>
<proteinExistence type="inferred from homology"/>
<evidence type="ECO:0000256" key="4">
    <source>
        <dbReference type="ARBA" id="ARBA00022722"/>
    </source>
</evidence>
<keyword evidence="16" id="KW-1185">Reference proteome</keyword>
<dbReference type="InterPro" id="IPR033309">
    <property type="entry name" value="Mus81"/>
</dbReference>
<dbReference type="EC" id="3.1.22.-" evidence="13"/>
<organism evidence="16 17">
    <name type="scientific">Aplysia californica</name>
    <name type="common">California sea hare</name>
    <dbReference type="NCBI Taxonomy" id="6500"/>
    <lineage>
        <taxon>Eukaryota</taxon>
        <taxon>Metazoa</taxon>
        <taxon>Spiralia</taxon>
        <taxon>Lophotrochozoa</taxon>
        <taxon>Mollusca</taxon>
        <taxon>Gastropoda</taxon>
        <taxon>Heterobranchia</taxon>
        <taxon>Euthyneura</taxon>
        <taxon>Tectipleura</taxon>
        <taxon>Aplysiida</taxon>
        <taxon>Aplysioidea</taxon>
        <taxon>Aplysiidae</taxon>
        <taxon>Aplysia</taxon>
    </lineage>
</organism>
<keyword evidence="12 13" id="KW-0539">Nucleus</keyword>
<dbReference type="Pfam" id="PF21136">
    <property type="entry name" value="WHD_MUS81"/>
    <property type="match status" value="1"/>
</dbReference>
<comment type="cofactor">
    <cofactor evidence="1 13">
        <name>Mg(2+)</name>
        <dbReference type="ChEBI" id="CHEBI:18420"/>
    </cofactor>
</comment>
<name>A0ABM1VVC4_APLCA</name>
<dbReference type="GeneID" id="101859648"/>
<keyword evidence="6 13" id="KW-0255">Endonuclease</keyword>
<evidence type="ECO:0000256" key="10">
    <source>
        <dbReference type="ARBA" id="ARBA00023172"/>
    </source>
</evidence>
<accession>A0ABM1VVC4</accession>
<feature type="compositionally biased region" description="Low complexity" evidence="14">
    <location>
        <begin position="554"/>
        <end position="573"/>
    </location>
</feature>
<dbReference type="InterPro" id="IPR011335">
    <property type="entry name" value="Restrct_endonuc-II-like"/>
</dbReference>
<dbReference type="GO" id="GO:0004519">
    <property type="term" value="F:endonuclease activity"/>
    <property type="evidence" value="ECO:0007669"/>
    <property type="project" value="UniProtKB-KW"/>
</dbReference>
<dbReference type="RefSeq" id="XP_035826366.1">
    <property type="nucleotide sequence ID" value="XM_035970473.1"/>
</dbReference>